<dbReference type="Gene3D" id="3.10.450.50">
    <property type="match status" value="1"/>
</dbReference>
<organism evidence="2 3">
    <name type="scientific">Albidovulum aquaemixtae</name>
    <dbReference type="NCBI Taxonomy" id="1542388"/>
    <lineage>
        <taxon>Bacteria</taxon>
        <taxon>Pseudomonadati</taxon>
        <taxon>Pseudomonadota</taxon>
        <taxon>Alphaproteobacteria</taxon>
        <taxon>Rhodobacterales</taxon>
        <taxon>Paracoccaceae</taxon>
        <taxon>Albidovulum</taxon>
    </lineage>
</organism>
<dbReference type="InterPro" id="IPR032710">
    <property type="entry name" value="NTF2-like_dom_sf"/>
</dbReference>
<sequence>MPIRDEFQRLLDRMVAAYRAGDAAGCADCFTEDATIFSPYAPAASGRAAIDALHRDWTGDGGDTKTLRVIDADASGDLGWCLAAYSEGDKNADGTSLNILARSSDGRWLIRYCSLNSDAPPLV</sequence>
<name>A0A2R8B2X7_9RHOB</name>
<protein>
    <recommendedName>
        <fullName evidence="1">DUF4440 domain-containing protein</fullName>
    </recommendedName>
</protein>
<dbReference type="RefSeq" id="WP_108851477.1">
    <property type="nucleotide sequence ID" value="NZ_OMOQ01000001.1"/>
</dbReference>
<dbReference type="OrthoDB" id="8081576at2"/>
<feature type="domain" description="DUF4440" evidence="1">
    <location>
        <begin position="9"/>
        <end position="110"/>
    </location>
</feature>
<gene>
    <name evidence="2" type="ORF">DEA8626_00505</name>
</gene>
<accession>A0A2R8B2X7</accession>
<dbReference type="EMBL" id="OMOQ01000001">
    <property type="protein sequence ID" value="SPH16991.1"/>
    <property type="molecule type" value="Genomic_DNA"/>
</dbReference>
<dbReference type="SUPFAM" id="SSF54427">
    <property type="entry name" value="NTF2-like"/>
    <property type="match status" value="1"/>
</dbReference>
<dbReference type="Pfam" id="PF14534">
    <property type="entry name" value="DUF4440"/>
    <property type="match status" value="1"/>
</dbReference>
<evidence type="ECO:0000313" key="3">
    <source>
        <dbReference type="Proteomes" id="UP000244924"/>
    </source>
</evidence>
<keyword evidence="3" id="KW-1185">Reference proteome</keyword>
<dbReference type="InterPro" id="IPR027843">
    <property type="entry name" value="DUF4440"/>
</dbReference>
<dbReference type="NCBIfam" id="TIGR02246">
    <property type="entry name" value="SgcJ/EcaC family oxidoreductase"/>
    <property type="match status" value="1"/>
</dbReference>
<reference evidence="2 3" key="1">
    <citation type="submission" date="2018-03" db="EMBL/GenBank/DDBJ databases">
        <authorList>
            <person name="Keele B.F."/>
        </authorList>
    </citation>
    <scope>NUCLEOTIDE SEQUENCE [LARGE SCALE GENOMIC DNA]</scope>
    <source>
        <strain evidence="2 3">CECT 8626</strain>
    </source>
</reference>
<evidence type="ECO:0000259" key="1">
    <source>
        <dbReference type="Pfam" id="PF14534"/>
    </source>
</evidence>
<dbReference type="AlphaFoldDB" id="A0A2R8B2X7"/>
<evidence type="ECO:0000313" key="2">
    <source>
        <dbReference type="EMBL" id="SPH16991.1"/>
    </source>
</evidence>
<dbReference type="InterPro" id="IPR011944">
    <property type="entry name" value="Steroid_delta5-4_isomerase"/>
</dbReference>
<proteinExistence type="predicted"/>
<dbReference type="Proteomes" id="UP000244924">
    <property type="component" value="Unassembled WGS sequence"/>
</dbReference>